<dbReference type="RefSeq" id="WP_068372168.1">
    <property type="nucleotide sequence ID" value="NZ_LSNE01000003.1"/>
</dbReference>
<sequence>MTFFKELKRRNVVKVASVYLVTAWLVIQIISVISPYLQLPTMFGTIVTVVLMIGFPIACIFAWAFELTPEGIRPTSDVEQGTSITKQTGQKINRLLLSVVALLLVYLAVDKFWLSSAATPVVQEAELVTAQNQTKVLAVLPFLNLSNDPEQDIFVDGLTEELLNTLVRIRDLKVLGRTTSFAYKNVQKDLTVIAAELKADYLIEGSVRKSQDNLRITVQLIEAQSGAHLFSDTFDRKLEDVFVLQEEVSDQVASALKLKLIHQDDRYAAALDKLDYKAVEKLVIARALANRNTTADINQAKLILNTLLEQYPDTSAILGLAAYVGVADVSYTENDDVTDKQIIDFAEQALVLDPLNRDAIFTLAVYYDDFAQLTDKALQLYQKAMRAYPYDSEFQISYFMALSFQYTPCEDLATFVDSIAPSAIELVYKNRLQYFVLRCLSPADAQDFKQNATTEDVSRYVSYINPELRLLTAQRFYQDNPNQRTTHGYFYYLNKLGLHQRAQTLLDNIDMSSKGYWATYSYTAAYFNGFPLPNKSFDELWNALVPNQYFNIYSEDAMVLIDMAQKSEQLGELNRRVKQLIPPTPSIEQLDVTVSYISFLRKLGNTKQAKKLAEQVLQLIAEYKLAHPASYNFYLDMPAFEFALSIYAGQFEQAQSLLQQLPEDSGIGLWGLEEMRYELNDISDKPVIQALLSKIDSERMRLRKKYEFE</sequence>
<feature type="transmembrane region" description="Helical" evidence="1">
    <location>
        <begin position="43"/>
        <end position="65"/>
    </location>
</feature>
<proteinExistence type="predicted"/>
<dbReference type="STRING" id="1799789.AX660_05620"/>
<evidence type="ECO:0000313" key="2">
    <source>
        <dbReference type="EMBL" id="KXI29537.1"/>
    </source>
</evidence>
<organism evidence="2 3">
    <name type="scientific">Paraglaciecola hydrolytica</name>
    <dbReference type="NCBI Taxonomy" id="1799789"/>
    <lineage>
        <taxon>Bacteria</taxon>
        <taxon>Pseudomonadati</taxon>
        <taxon>Pseudomonadota</taxon>
        <taxon>Gammaproteobacteria</taxon>
        <taxon>Alteromonadales</taxon>
        <taxon>Alteromonadaceae</taxon>
        <taxon>Paraglaciecola</taxon>
    </lineage>
</organism>
<keyword evidence="3" id="KW-1185">Reference proteome</keyword>
<gene>
    <name evidence="2" type="ORF">AX660_05620</name>
</gene>
<protein>
    <recommendedName>
        <fullName evidence="4">FlgO domain-containing protein</fullName>
    </recommendedName>
</protein>
<dbReference type="SUPFAM" id="SSF48452">
    <property type="entry name" value="TPR-like"/>
    <property type="match status" value="1"/>
</dbReference>
<feature type="transmembrane region" description="Helical" evidence="1">
    <location>
        <begin position="95"/>
        <end position="114"/>
    </location>
</feature>
<feature type="transmembrane region" description="Helical" evidence="1">
    <location>
        <begin position="12"/>
        <end position="37"/>
    </location>
</feature>
<keyword evidence="1" id="KW-0812">Transmembrane</keyword>
<keyword evidence="1" id="KW-0472">Membrane</keyword>
<dbReference type="Gene3D" id="3.40.50.10070">
    <property type="entry name" value="TolB, N-terminal domain"/>
    <property type="match status" value="1"/>
</dbReference>
<dbReference type="OrthoDB" id="7052061at2"/>
<dbReference type="InterPro" id="IPR011990">
    <property type="entry name" value="TPR-like_helical_dom_sf"/>
</dbReference>
<accession>A0A136A2W0</accession>
<dbReference type="AlphaFoldDB" id="A0A136A2W0"/>
<dbReference type="EMBL" id="LSNE01000003">
    <property type="protein sequence ID" value="KXI29537.1"/>
    <property type="molecule type" value="Genomic_DNA"/>
</dbReference>
<evidence type="ECO:0000313" key="3">
    <source>
        <dbReference type="Proteomes" id="UP000070299"/>
    </source>
</evidence>
<name>A0A136A2W0_9ALTE</name>
<dbReference type="Proteomes" id="UP000070299">
    <property type="component" value="Unassembled WGS sequence"/>
</dbReference>
<evidence type="ECO:0008006" key="4">
    <source>
        <dbReference type="Google" id="ProtNLM"/>
    </source>
</evidence>
<dbReference type="Gene3D" id="1.25.40.10">
    <property type="entry name" value="Tetratricopeptide repeat domain"/>
    <property type="match status" value="1"/>
</dbReference>
<keyword evidence="1" id="KW-1133">Transmembrane helix</keyword>
<comment type="caution">
    <text evidence="2">The sequence shown here is derived from an EMBL/GenBank/DDBJ whole genome shotgun (WGS) entry which is preliminary data.</text>
</comment>
<reference evidence="3" key="1">
    <citation type="submission" date="2016-02" db="EMBL/GenBank/DDBJ databases">
        <authorList>
            <person name="Schultz-Johansen M."/>
            <person name="Glaring M.A."/>
            <person name="Bech P.K."/>
            <person name="Stougaard P."/>
        </authorList>
    </citation>
    <scope>NUCLEOTIDE SEQUENCE [LARGE SCALE GENOMIC DNA]</scope>
    <source>
        <strain evidence="3">S66</strain>
    </source>
</reference>
<evidence type="ECO:0000256" key="1">
    <source>
        <dbReference type="SAM" id="Phobius"/>
    </source>
</evidence>